<dbReference type="OrthoDB" id="533763at2759"/>
<name>A0A6G0W1R5_APHCR</name>
<gene>
    <name evidence="1" type="ORF">FWK35_00035456</name>
</gene>
<comment type="caution">
    <text evidence="1">The sequence shown here is derived from an EMBL/GenBank/DDBJ whole genome shotgun (WGS) entry which is preliminary data.</text>
</comment>
<accession>A0A6G0W1R5</accession>
<feature type="non-terminal residue" evidence="1">
    <location>
        <position position="1"/>
    </location>
</feature>
<protein>
    <submittedName>
        <fullName evidence="1">Uncharacterized protein</fullName>
    </submittedName>
</protein>
<evidence type="ECO:0000313" key="1">
    <source>
        <dbReference type="EMBL" id="KAF0715101.1"/>
    </source>
</evidence>
<sequence>TEDDIVTQANERIINSDKPFGRKIRKLRTTNRQKGLPYVTAKGKSIAGRSNEKPLQKCRMDCKSWLETHKNAIFNEYWSLGCHTRRLDFIAAAVTKTKTVVTRKRVDTSLKERNVTYHYYFTIDGNRKKCCKKCFLITLDENEKFVRTVVENKYTNSVTGITKKDQRGLGPSPNKISEAAIMDVHKHILSFPAYESHYTRKTNNKKYLPSHLNLKKMYELYRLTTSEPVGRTIYEREFKTTNLSFKVRKADTCHKCDAFKMRIEMEHNDETKLNLINECDKHVKNADDAYSFKRLDKEKSKLDSTNICSAFDLQQCLPTPFLETSVAFYKRLYWTYNLTTHDLASGQASCYLWHDKIVKGPLVMRKTNEDGNKFIWHDVSWVRYSSSMLGKLLYKNSLSEEEEFKILNMIRRGSKVMTNITLDPAYDGPLAISKEKKRFD</sequence>
<dbReference type="Proteomes" id="UP000478052">
    <property type="component" value="Unassembled WGS sequence"/>
</dbReference>
<feature type="non-terminal residue" evidence="1">
    <location>
        <position position="440"/>
    </location>
</feature>
<proteinExistence type="predicted"/>
<dbReference type="AlphaFoldDB" id="A0A6G0W1R5"/>
<dbReference type="PANTHER" id="PTHR10773">
    <property type="entry name" value="DNA-DIRECTED RNA POLYMERASES I, II, AND III SUBUNIT RPABC2"/>
    <property type="match status" value="1"/>
</dbReference>
<organism evidence="1 2">
    <name type="scientific">Aphis craccivora</name>
    <name type="common">Cowpea aphid</name>
    <dbReference type="NCBI Taxonomy" id="307492"/>
    <lineage>
        <taxon>Eukaryota</taxon>
        <taxon>Metazoa</taxon>
        <taxon>Ecdysozoa</taxon>
        <taxon>Arthropoda</taxon>
        <taxon>Hexapoda</taxon>
        <taxon>Insecta</taxon>
        <taxon>Pterygota</taxon>
        <taxon>Neoptera</taxon>
        <taxon>Paraneoptera</taxon>
        <taxon>Hemiptera</taxon>
        <taxon>Sternorrhyncha</taxon>
        <taxon>Aphidomorpha</taxon>
        <taxon>Aphidoidea</taxon>
        <taxon>Aphididae</taxon>
        <taxon>Aphidini</taxon>
        <taxon>Aphis</taxon>
        <taxon>Aphis</taxon>
    </lineage>
</organism>
<dbReference type="EMBL" id="VUJU01010242">
    <property type="protein sequence ID" value="KAF0715101.1"/>
    <property type="molecule type" value="Genomic_DNA"/>
</dbReference>
<reference evidence="1 2" key="1">
    <citation type="submission" date="2019-08" db="EMBL/GenBank/DDBJ databases">
        <title>Whole genome of Aphis craccivora.</title>
        <authorList>
            <person name="Voronova N.V."/>
            <person name="Shulinski R.S."/>
            <person name="Bandarenka Y.V."/>
            <person name="Zhorov D.G."/>
            <person name="Warner D."/>
        </authorList>
    </citation>
    <scope>NUCLEOTIDE SEQUENCE [LARGE SCALE GENOMIC DNA]</scope>
    <source>
        <strain evidence="1">180601</strain>
        <tissue evidence="1">Whole Body</tissue>
    </source>
</reference>
<dbReference type="PANTHER" id="PTHR10773:SF19">
    <property type="match status" value="1"/>
</dbReference>
<evidence type="ECO:0000313" key="2">
    <source>
        <dbReference type="Proteomes" id="UP000478052"/>
    </source>
</evidence>
<keyword evidence="2" id="KW-1185">Reference proteome</keyword>